<evidence type="ECO:0000313" key="5">
    <source>
        <dbReference type="Proteomes" id="UP000678499"/>
    </source>
</evidence>
<feature type="coiled-coil region" evidence="2">
    <location>
        <begin position="98"/>
        <end position="187"/>
    </location>
</feature>
<dbReference type="GO" id="GO:0003729">
    <property type="term" value="F:mRNA binding"/>
    <property type="evidence" value="ECO:0007669"/>
    <property type="project" value="InterPro"/>
</dbReference>
<dbReference type="EMBL" id="CAJPEX010000046">
    <property type="protein sequence ID" value="CAG0912736.1"/>
    <property type="molecule type" value="Genomic_DNA"/>
</dbReference>
<dbReference type="Proteomes" id="UP000678499">
    <property type="component" value="Unassembled WGS sequence"/>
</dbReference>
<gene>
    <name evidence="4" type="ORF">NMOB1V02_LOCUS513</name>
</gene>
<reference evidence="4" key="1">
    <citation type="submission" date="2020-11" db="EMBL/GenBank/DDBJ databases">
        <authorList>
            <person name="Tran Van P."/>
        </authorList>
    </citation>
    <scope>NUCLEOTIDE SEQUENCE</scope>
</reference>
<organism evidence="4">
    <name type="scientific">Notodromas monacha</name>
    <dbReference type="NCBI Taxonomy" id="399045"/>
    <lineage>
        <taxon>Eukaryota</taxon>
        <taxon>Metazoa</taxon>
        <taxon>Ecdysozoa</taxon>
        <taxon>Arthropoda</taxon>
        <taxon>Crustacea</taxon>
        <taxon>Oligostraca</taxon>
        <taxon>Ostracoda</taxon>
        <taxon>Podocopa</taxon>
        <taxon>Podocopida</taxon>
        <taxon>Cypridocopina</taxon>
        <taxon>Cypridoidea</taxon>
        <taxon>Cyprididae</taxon>
        <taxon>Notodromas</taxon>
    </lineage>
</organism>
<protein>
    <recommendedName>
        <fullName evidence="6">Luc7-like protein 3</fullName>
    </recommendedName>
</protein>
<dbReference type="GO" id="GO:0005685">
    <property type="term" value="C:U1 snRNP"/>
    <property type="evidence" value="ECO:0007669"/>
    <property type="project" value="InterPro"/>
</dbReference>
<evidence type="ECO:0008006" key="6">
    <source>
        <dbReference type="Google" id="ProtNLM"/>
    </source>
</evidence>
<evidence type="ECO:0000256" key="3">
    <source>
        <dbReference type="SAM" id="MobiDB-lite"/>
    </source>
</evidence>
<feature type="compositionally biased region" description="Basic and acidic residues" evidence="3">
    <location>
        <begin position="355"/>
        <end position="382"/>
    </location>
</feature>
<evidence type="ECO:0000313" key="4">
    <source>
        <dbReference type="EMBL" id="CAD7272584.1"/>
    </source>
</evidence>
<keyword evidence="5" id="KW-1185">Reference proteome</keyword>
<evidence type="ECO:0000256" key="1">
    <source>
        <dbReference type="ARBA" id="ARBA00005655"/>
    </source>
</evidence>
<dbReference type="Pfam" id="PF03194">
    <property type="entry name" value="LUC7"/>
    <property type="match status" value="1"/>
</dbReference>
<proteinExistence type="inferred from homology"/>
<dbReference type="PANTHER" id="PTHR12375">
    <property type="entry name" value="RNA-BINDING PROTEIN LUC7-RELATED"/>
    <property type="match status" value="1"/>
</dbReference>
<comment type="similarity">
    <text evidence="1">Belongs to the Luc7 family.</text>
</comment>
<feature type="compositionally biased region" description="Basic residues" evidence="3">
    <location>
        <begin position="321"/>
        <end position="333"/>
    </location>
</feature>
<feature type="compositionally biased region" description="Basic and acidic residues" evidence="3">
    <location>
        <begin position="258"/>
        <end position="294"/>
    </location>
</feature>
<dbReference type="EMBL" id="OA882083">
    <property type="protein sequence ID" value="CAD7272584.1"/>
    <property type="molecule type" value="Genomic_DNA"/>
</dbReference>
<feature type="compositionally biased region" description="Basic and acidic residues" evidence="3">
    <location>
        <begin position="334"/>
        <end position="346"/>
    </location>
</feature>
<sequence length="521" mass="60719">MATAAAAALLDELMGRCRNVGPNEKVSEVKWSDEDVCKYFLVKFCPNELFVNTRADLGPCPKIHDEELRKKFENEKAERPGMRMQYEDEFMKFCQDMIAEVEKKIKKGKDRLALAQSKSSEVDRRLMASNTGDIKSKEERLIFLSEKIEALCNQAEEAGTRGDVEEAQRLTELCEELKEQKEAVLRTSMEATGASPWIQAAELTPQEKLMEVCEICGSFLIVGDAQSRIDDHLLGKQHMGYSRLRVSVEEIISRRKEELVEKEKARARERERRSKDDRHNRKSRDRGADGDKNDKSRHHDSHRRKDRDQASRDRGKDDRHRSSRHRSRSRSRKRSADREQRSDRHRDDRHRKRSSEKERSKPRDNHRSSDDRKSHSSREEWTRLRQPLQLSQVRTCYTSPSIVLFLSVNVACKASFAKVRGIDWSFGIVDAGALNEEYDVFFSKAMRGTCSNEFRILEKPLINWVILENLCKWFASGVDRVPDASLDWILFLLFILAEFRRNVRIRFREIVTALRRNSEIG</sequence>
<dbReference type="InterPro" id="IPR004882">
    <property type="entry name" value="Luc7-rel"/>
</dbReference>
<feature type="compositionally biased region" description="Basic and acidic residues" evidence="3">
    <location>
        <begin position="306"/>
        <end position="320"/>
    </location>
</feature>
<dbReference type="GO" id="GO:0006376">
    <property type="term" value="P:mRNA splice site recognition"/>
    <property type="evidence" value="ECO:0007669"/>
    <property type="project" value="InterPro"/>
</dbReference>
<dbReference type="OrthoDB" id="10266921at2759"/>
<accession>A0A7R9BEF2</accession>
<dbReference type="AlphaFoldDB" id="A0A7R9BEF2"/>
<name>A0A7R9BEF2_9CRUS</name>
<feature type="compositionally biased region" description="Basic residues" evidence="3">
    <location>
        <begin position="295"/>
        <end position="305"/>
    </location>
</feature>
<evidence type="ECO:0000256" key="2">
    <source>
        <dbReference type="SAM" id="Coils"/>
    </source>
</evidence>
<keyword evidence="2" id="KW-0175">Coiled coil</keyword>
<feature type="region of interest" description="Disordered" evidence="3">
    <location>
        <begin position="258"/>
        <end position="382"/>
    </location>
</feature>